<evidence type="ECO:0000259" key="5">
    <source>
        <dbReference type="Pfam" id="PF21365"/>
    </source>
</evidence>
<feature type="chain" id="PRO_5040458877" evidence="3">
    <location>
        <begin position="22"/>
        <end position="768"/>
    </location>
</feature>
<dbReference type="Proteomes" id="UP001056384">
    <property type="component" value="Chromosome 5"/>
</dbReference>
<dbReference type="InterPro" id="IPR013780">
    <property type="entry name" value="Glyco_hydro_b"/>
</dbReference>
<evidence type="ECO:0000256" key="3">
    <source>
        <dbReference type="SAM" id="SignalP"/>
    </source>
</evidence>
<dbReference type="InterPro" id="IPR011013">
    <property type="entry name" value="Gal_mutarotase_sf_dom"/>
</dbReference>
<dbReference type="SUPFAM" id="SSF51011">
    <property type="entry name" value="Glycosyl hydrolase domain"/>
    <property type="match status" value="1"/>
</dbReference>
<keyword evidence="2" id="KW-0326">Glycosidase</keyword>
<keyword evidence="7" id="KW-1185">Reference proteome</keyword>
<dbReference type="GO" id="GO:0005975">
    <property type="term" value="P:carbohydrate metabolic process"/>
    <property type="evidence" value="ECO:0007669"/>
    <property type="project" value="InterPro"/>
</dbReference>
<dbReference type="SUPFAM" id="SSF51445">
    <property type="entry name" value="(Trans)glycosidases"/>
    <property type="match status" value="1"/>
</dbReference>
<keyword evidence="2 6" id="KW-0378">Hydrolase</keyword>
<evidence type="ECO:0000256" key="2">
    <source>
        <dbReference type="RuleBase" id="RU361185"/>
    </source>
</evidence>
<dbReference type="InterPro" id="IPR052990">
    <property type="entry name" value="Sulfoquinovosidase_GH31"/>
</dbReference>
<dbReference type="Pfam" id="PF01055">
    <property type="entry name" value="Glyco_hydro_31_2nd"/>
    <property type="match status" value="1"/>
</dbReference>
<dbReference type="CDD" id="cd06594">
    <property type="entry name" value="GH31_glucosidase_YihQ"/>
    <property type="match status" value="1"/>
</dbReference>
<feature type="signal peptide" evidence="3">
    <location>
        <begin position="1"/>
        <end position="21"/>
    </location>
</feature>
<dbReference type="InterPro" id="IPR048395">
    <property type="entry name" value="Glyco_hydro_31_C"/>
</dbReference>
<dbReference type="InterPro" id="IPR000322">
    <property type="entry name" value="Glyco_hydro_31_TIM"/>
</dbReference>
<reference evidence="6" key="1">
    <citation type="submission" date="2022-06" db="EMBL/GenBank/DDBJ databases">
        <title>Complete genome sequences of two strains of the flax pathogen Septoria linicola.</title>
        <authorList>
            <person name="Lapalu N."/>
            <person name="Simon A."/>
            <person name="Demenou B."/>
            <person name="Paumier D."/>
            <person name="Guillot M.-P."/>
            <person name="Gout L."/>
            <person name="Valade R."/>
        </authorList>
    </citation>
    <scope>NUCLEOTIDE SEQUENCE</scope>
    <source>
        <strain evidence="6">SE15195</strain>
    </source>
</reference>
<dbReference type="GO" id="GO:0004553">
    <property type="term" value="F:hydrolase activity, hydrolyzing O-glycosyl compounds"/>
    <property type="evidence" value="ECO:0007669"/>
    <property type="project" value="InterPro"/>
</dbReference>
<dbReference type="Pfam" id="PF21365">
    <property type="entry name" value="Glyco_hydro_31_3rd"/>
    <property type="match status" value="1"/>
</dbReference>
<dbReference type="PANTHER" id="PTHR46959:SF2">
    <property type="entry name" value="SULFOQUINOVOSIDASE"/>
    <property type="match status" value="1"/>
</dbReference>
<dbReference type="OrthoDB" id="10070917at2759"/>
<comment type="similarity">
    <text evidence="1 2">Belongs to the glycosyl hydrolase 31 family.</text>
</comment>
<dbReference type="InterPro" id="IPR017853">
    <property type="entry name" value="GH"/>
</dbReference>
<name>A0A9Q9EJ30_9PEZI</name>
<dbReference type="Gene3D" id="2.60.40.1180">
    <property type="entry name" value="Golgi alpha-mannosidase II"/>
    <property type="match status" value="1"/>
</dbReference>
<feature type="domain" description="Glycosyl hydrolase family 31 C-terminal" evidence="5">
    <location>
        <begin position="656"/>
        <end position="742"/>
    </location>
</feature>
<dbReference type="Gene3D" id="2.60.40.1760">
    <property type="entry name" value="glycosyl hydrolase (family 31)"/>
    <property type="match status" value="1"/>
</dbReference>
<dbReference type="SUPFAM" id="SSF74650">
    <property type="entry name" value="Galactose mutarotase-like"/>
    <property type="match status" value="1"/>
</dbReference>
<accession>A0A9Q9EJ30</accession>
<feature type="domain" description="Glycoside hydrolase family 31 TIM barrel" evidence="4">
    <location>
        <begin position="312"/>
        <end position="625"/>
    </location>
</feature>
<evidence type="ECO:0000256" key="1">
    <source>
        <dbReference type="ARBA" id="ARBA00007806"/>
    </source>
</evidence>
<dbReference type="Gene3D" id="3.20.20.80">
    <property type="entry name" value="Glycosidases"/>
    <property type="match status" value="1"/>
</dbReference>
<dbReference type="EMBL" id="CP099422">
    <property type="protein sequence ID" value="USW53386.1"/>
    <property type="molecule type" value="Genomic_DNA"/>
</dbReference>
<dbReference type="GO" id="GO:0030246">
    <property type="term" value="F:carbohydrate binding"/>
    <property type="evidence" value="ECO:0007669"/>
    <property type="project" value="InterPro"/>
</dbReference>
<evidence type="ECO:0000313" key="7">
    <source>
        <dbReference type="Proteomes" id="UP001056384"/>
    </source>
</evidence>
<keyword evidence="3" id="KW-0732">Signal</keyword>
<gene>
    <name evidence="6" type="ORF">Slin15195_G067050</name>
</gene>
<proteinExistence type="inferred from homology"/>
<evidence type="ECO:0000259" key="4">
    <source>
        <dbReference type="Pfam" id="PF01055"/>
    </source>
</evidence>
<organism evidence="6 7">
    <name type="scientific">Septoria linicola</name>
    <dbReference type="NCBI Taxonomy" id="215465"/>
    <lineage>
        <taxon>Eukaryota</taxon>
        <taxon>Fungi</taxon>
        <taxon>Dikarya</taxon>
        <taxon>Ascomycota</taxon>
        <taxon>Pezizomycotina</taxon>
        <taxon>Dothideomycetes</taxon>
        <taxon>Dothideomycetidae</taxon>
        <taxon>Mycosphaerellales</taxon>
        <taxon>Mycosphaerellaceae</taxon>
        <taxon>Septoria</taxon>
    </lineage>
</organism>
<sequence length="768" mass="85361">MRTGQLFAACSFLLCAASTQSILSQSNDSQTIWELGNGFVLTRELDQLEIIRAGVRVWSTLSDKPFISASAGNDSVTGSNGAFNITHVDIDTTDGQDIEKIELAKWNGTTNGLAAQVSGRLTYGGDVSATYSLSLWVPEDLDNRIAFYIDITSLADGEPLKKLYFRFASSASEDFYGLGGQASFASLKNQSIPILSREQGVGRGDEPITSIENANGSIAGGDFFTTYTAIPSYISTDGNVFYLSEQSTGYANFDFTEANAVTVRYDSLSVDGAFTKSADLFDAIEALTEYTGRQPALPKWVDEGAILGIQGGQDKVKSIVKQGLEVNAPIAGVWLQDWVGTHSQVGPYINISRLWWNWENDDVLYPTWKEFVQGLRDEHNIRTLSYINVFLTNVSTKDTGFRRNLYQEASANHYFVQNTTTNSTAVISSGPGLEAGIIDLTNPYLRQWYFDVLRDQVWNSNISGFMTDFGEYTPLSADTKIYDAVSDAFFYHNAYPTQWSEYHRGVVEELGLQDEAVLFHRSAAQSSQRYQNLFWVGDQNVDWGVHDGIKSVVTLMVHMGFSGFSQQHSDVGGYTTVLTYSNYNVTRCPELLGRWGELAAVSSSVFRSHEGNIPSVNTQFYSNSTTYEYFAYNSRLFVSLAKYRRHILETESETKGWPLLRPVVLYHADDFRAREISYQSFYLGADLYVAPVLDPQTFEVTVYLPAGNGNRTYELVWTGETYSGGQDVTVPAPYGKPAVFLVNGVRTPELQPFLDFVKKENGTKLSIA</sequence>
<dbReference type="PANTHER" id="PTHR46959">
    <property type="entry name" value="SULFOQUINOVOSIDASE"/>
    <property type="match status" value="1"/>
</dbReference>
<evidence type="ECO:0000313" key="6">
    <source>
        <dbReference type="EMBL" id="USW53386.1"/>
    </source>
</evidence>
<protein>
    <submittedName>
        <fullName evidence="6">Glycoside hydrolase family 31, galactose mutarotase-like domain superfamily</fullName>
    </submittedName>
</protein>
<dbReference type="CDD" id="cd14752">
    <property type="entry name" value="GH31_N"/>
    <property type="match status" value="1"/>
</dbReference>
<dbReference type="AlphaFoldDB" id="A0A9Q9EJ30"/>
<dbReference type="InterPro" id="IPR044112">
    <property type="entry name" value="YihQ_TIM-like"/>
</dbReference>